<reference evidence="1 2" key="1">
    <citation type="submission" date="2016-09" db="EMBL/GenBank/DDBJ databases">
        <title>Vagococcus teuberi sp. nov., isolated from the Malian artisanal sour milk fene.</title>
        <authorList>
            <person name="Wullschleger S."/>
            <person name="Seifert C."/>
            <person name="Baumgartner S."/>
            <person name="Lacroix C."/>
            <person name="Bonfoh B."/>
            <person name="Stevens M.J."/>
            <person name="Meile L."/>
        </authorList>
    </citation>
    <scope>NUCLEOTIDE SEQUENCE [LARGE SCALE GENOMIC DNA]</scope>
    <source>
        <strain evidence="1 2">DSM 21459</strain>
    </source>
</reference>
<evidence type="ECO:0000313" key="1">
    <source>
        <dbReference type="EMBL" id="APB30600.1"/>
    </source>
</evidence>
<dbReference type="EMBL" id="CP017267">
    <property type="protein sequence ID" value="APB30600.1"/>
    <property type="molecule type" value="Genomic_DNA"/>
</dbReference>
<evidence type="ECO:0000313" key="2">
    <source>
        <dbReference type="Proteomes" id="UP000191200"/>
    </source>
</evidence>
<dbReference type="Proteomes" id="UP000191200">
    <property type="component" value="Chromosome"/>
</dbReference>
<keyword evidence="2" id="KW-1185">Reference proteome</keyword>
<dbReference type="KEGG" id="vte:BHY08_01415"/>
<dbReference type="AlphaFoldDB" id="A0A1J0A3T8"/>
<accession>A0A1J0A3T8</accession>
<protein>
    <submittedName>
        <fullName evidence="1">Uncharacterized protein</fullName>
    </submittedName>
</protein>
<sequence>MKKSTKCVMAATGIASVIVITKLTKKGIEKTSESVNRLKYRLLVKDKLQDNQNLLAIVDDLDDDELKTMVNVFERLETEPTDRHIESYLKSKIDAIKSHNKS</sequence>
<dbReference type="RefSeq" id="WP_071456168.1">
    <property type="nucleotide sequence ID" value="NZ_CABJEN010000005.1"/>
</dbReference>
<name>A0A1J0A3T8_9ENTE</name>
<dbReference type="OrthoDB" id="2200411at2"/>
<gene>
    <name evidence="1" type="ORF">BHY08_01415</name>
</gene>
<organism evidence="1 2">
    <name type="scientific">Vagococcus teuberi</name>
    <dbReference type="NCBI Taxonomy" id="519472"/>
    <lineage>
        <taxon>Bacteria</taxon>
        <taxon>Bacillati</taxon>
        <taxon>Bacillota</taxon>
        <taxon>Bacilli</taxon>
        <taxon>Lactobacillales</taxon>
        <taxon>Enterococcaceae</taxon>
        <taxon>Vagococcus</taxon>
    </lineage>
</organism>
<proteinExistence type="predicted"/>